<feature type="domain" description="Xylose isomerase-like TIM barrel" evidence="4">
    <location>
        <begin position="21"/>
        <end position="240"/>
    </location>
</feature>
<dbReference type="InterPro" id="IPR013022">
    <property type="entry name" value="Xyl_isomerase-like_TIM-brl"/>
</dbReference>
<feature type="active site" description="Proton donor/acceptor" evidence="3">
    <location>
        <position position="231"/>
    </location>
</feature>
<dbReference type="PIRSF" id="PIRSF006241">
    <property type="entry name" value="HyI"/>
    <property type="match status" value="1"/>
</dbReference>
<dbReference type="SUPFAM" id="SSF51658">
    <property type="entry name" value="Xylose isomerase-like"/>
    <property type="match status" value="1"/>
</dbReference>
<feature type="active site" description="Proton donor/acceptor" evidence="3">
    <location>
        <position position="133"/>
    </location>
</feature>
<comment type="similarity">
    <text evidence="2">Belongs to the hyi family.</text>
</comment>
<dbReference type="Proteomes" id="UP000248132">
    <property type="component" value="Unassembled WGS sequence"/>
</dbReference>
<protein>
    <submittedName>
        <fullName evidence="5">Hydroxypyruvate isomerase</fullName>
    </submittedName>
</protein>
<proteinExistence type="inferred from homology"/>
<evidence type="ECO:0000256" key="1">
    <source>
        <dbReference type="ARBA" id="ARBA00023235"/>
    </source>
</evidence>
<evidence type="ECO:0000313" key="5">
    <source>
        <dbReference type="EMBL" id="PYG85796.1"/>
    </source>
</evidence>
<dbReference type="OrthoDB" id="9786584at2"/>
<dbReference type="PANTHER" id="PTHR43489">
    <property type="entry name" value="ISOMERASE"/>
    <property type="match status" value="1"/>
</dbReference>
<keyword evidence="5" id="KW-0670">Pyruvate</keyword>
<accession>A0A318Y2U1</accession>
<dbReference type="InterPro" id="IPR036237">
    <property type="entry name" value="Xyl_isomerase-like_sf"/>
</dbReference>
<dbReference type="AlphaFoldDB" id="A0A318Y2U1"/>
<dbReference type="Pfam" id="PF01261">
    <property type="entry name" value="AP_endonuc_2"/>
    <property type="match status" value="1"/>
</dbReference>
<reference evidence="5 6" key="1">
    <citation type="submission" date="2018-06" db="EMBL/GenBank/DDBJ databases">
        <title>Genomic Encyclopedia of Type Strains, Phase I: the one thousand microbial genomes (KMG-I) project.</title>
        <authorList>
            <person name="Kyrpides N."/>
        </authorList>
    </citation>
    <scope>NUCLEOTIDE SEQUENCE [LARGE SCALE GENOMIC DNA]</scope>
    <source>
        <strain evidence="5 6">DSM 19573</strain>
    </source>
</reference>
<organism evidence="5 6">
    <name type="scientific">Ruminiclostridium sufflavum DSM 19573</name>
    <dbReference type="NCBI Taxonomy" id="1121337"/>
    <lineage>
        <taxon>Bacteria</taxon>
        <taxon>Bacillati</taxon>
        <taxon>Bacillota</taxon>
        <taxon>Clostridia</taxon>
        <taxon>Eubacteriales</taxon>
        <taxon>Oscillospiraceae</taxon>
        <taxon>Ruminiclostridium</taxon>
    </lineage>
</organism>
<evidence type="ECO:0000313" key="6">
    <source>
        <dbReference type="Proteomes" id="UP000248132"/>
    </source>
</evidence>
<evidence type="ECO:0000256" key="3">
    <source>
        <dbReference type="PIRSR" id="PIRSR006241-50"/>
    </source>
</evidence>
<dbReference type="GO" id="GO:0016853">
    <property type="term" value="F:isomerase activity"/>
    <property type="evidence" value="ECO:0007669"/>
    <property type="project" value="UniProtKB-KW"/>
</dbReference>
<evidence type="ECO:0000259" key="4">
    <source>
        <dbReference type="Pfam" id="PF01261"/>
    </source>
</evidence>
<keyword evidence="6" id="KW-1185">Reference proteome</keyword>
<sequence>MKISVCVDALYFGKDIYSGLEEIKSCGYNKFEIWCWWDKDIDRLAELKDRLGMELTACCTKFISLVDPGQREEYIQGLRESIAAAKKLGCKMLITQVGNDTGKSREEQHKALVEGLKACVPILEESDMTLIMEPLNTRVDHQGYYLWSSDEGFQIIDEVDSPNVKLLYDIYHQQIMEGDLLRRIIPNISKIGHFHAAGNPGRNELYYGELDYRRIFEEIDETSFSGYAGYEYFPKEPVTEGLMRTKAEIER</sequence>
<dbReference type="Gene3D" id="3.20.20.150">
    <property type="entry name" value="Divalent-metal-dependent TIM barrel enzymes"/>
    <property type="match status" value="1"/>
</dbReference>
<dbReference type="InterPro" id="IPR050417">
    <property type="entry name" value="Sugar_Epim/Isomerase"/>
</dbReference>
<name>A0A318Y2U1_9FIRM</name>
<gene>
    <name evidence="5" type="ORF">LY28_03092</name>
</gene>
<dbReference type="InterPro" id="IPR026040">
    <property type="entry name" value="HyI-like"/>
</dbReference>
<dbReference type="EMBL" id="QKMR01000022">
    <property type="protein sequence ID" value="PYG85796.1"/>
    <property type="molecule type" value="Genomic_DNA"/>
</dbReference>
<evidence type="ECO:0000256" key="2">
    <source>
        <dbReference type="PIRNR" id="PIRNR006241"/>
    </source>
</evidence>
<comment type="caution">
    <text evidence="5">The sequence shown here is derived from an EMBL/GenBank/DDBJ whole genome shotgun (WGS) entry which is preliminary data.</text>
</comment>
<keyword evidence="1 2" id="KW-0413">Isomerase</keyword>
<dbReference type="RefSeq" id="WP_110463066.1">
    <property type="nucleotide sequence ID" value="NZ_QKMR01000022.1"/>
</dbReference>
<dbReference type="PANTHER" id="PTHR43489:SF3">
    <property type="entry name" value="XYLOSE ISOMERASE DOMAIN PROTEIN TIM BARREL"/>
    <property type="match status" value="1"/>
</dbReference>